<organism evidence="1 2">
    <name type="scientific">Tanacetum coccineum</name>
    <dbReference type="NCBI Taxonomy" id="301880"/>
    <lineage>
        <taxon>Eukaryota</taxon>
        <taxon>Viridiplantae</taxon>
        <taxon>Streptophyta</taxon>
        <taxon>Embryophyta</taxon>
        <taxon>Tracheophyta</taxon>
        <taxon>Spermatophyta</taxon>
        <taxon>Magnoliopsida</taxon>
        <taxon>eudicotyledons</taxon>
        <taxon>Gunneridae</taxon>
        <taxon>Pentapetalae</taxon>
        <taxon>asterids</taxon>
        <taxon>campanulids</taxon>
        <taxon>Asterales</taxon>
        <taxon>Asteraceae</taxon>
        <taxon>Asteroideae</taxon>
        <taxon>Anthemideae</taxon>
        <taxon>Anthemidinae</taxon>
        <taxon>Tanacetum</taxon>
    </lineage>
</organism>
<keyword evidence="2" id="KW-1185">Reference proteome</keyword>
<dbReference type="Proteomes" id="UP001151760">
    <property type="component" value="Unassembled WGS sequence"/>
</dbReference>
<sequence length="323" mass="36459">MPKLLNDLKICDGILLKHEKQAIPSNKQEEKSMAALLAEEEAARIKALFQNHDPSQFFISLDGDDDDDDYDDESIISTNTDIFETPLSVAITPVLPIEGPEDSLIMEDEELSTIPEKESDEFIKSSVEDLVPIPSESEATSDNESECDLPIFNVLLLDFFDDNCVIFSTSLFDSYGDSTSSEYSSDNESFLEEDIFLNLPFKFDIESIPSVIDPIYDEVSEDIDGTIYLIDSIINFSKIDPLLEEFTGELTLTNPIPPGIDEFYFDHEEDIHLIENLLYDNSSPRPPEGLNSKISIQEYLLKIAMDCEDSRARVFVLSMIMEI</sequence>
<dbReference type="EMBL" id="BQNB010014775">
    <property type="protein sequence ID" value="GJT32228.1"/>
    <property type="molecule type" value="Genomic_DNA"/>
</dbReference>
<protein>
    <recommendedName>
        <fullName evidence="3">Reverse transcriptase domain-containing protein</fullName>
    </recommendedName>
</protein>
<reference evidence="1" key="1">
    <citation type="journal article" date="2022" name="Int. J. Mol. Sci.">
        <title>Draft Genome of Tanacetum Coccineum: Genomic Comparison of Closely Related Tanacetum-Family Plants.</title>
        <authorList>
            <person name="Yamashiro T."/>
            <person name="Shiraishi A."/>
            <person name="Nakayama K."/>
            <person name="Satake H."/>
        </authorList>
    </citation>
    <scope>NUCLEOTIDE SEQUENCE</scope>
</reference>
<reference evidence="1" key="2">
    <citation type="submission" date="2022-01" db="EMBL/GenBank/DDBJ databases">
        <authorList>
            <person name="Yamashiro T."/>
            <person name="Shiraishi A."/>
            <person name="Satake H."/>
            <person name="Nakayama K."/>
        </authorList>
    </citation>
    <scope>NUCLEOTIDE SEQUENCE</scope>
</reference>
<accession>A0ABQ5CZP9</accession>
<proteinExistence type="predicted"/>
<evidence type="ECO:0000313" key="2">
    <source>
        <dbReference type="Proteomes" id="UP001151760"/>
    </source>
</evidence>
<name>A0ABQ5CZP9_9ASTR</name>
<evidence type="ECO:0000313" key="1">
    <source>
        <dbReference type="EMBL" id="GJT32228.1"/>
    </source>
</evidence>
<comment type="caution">
    <text evidence="1">The sequence shown here is derived from an EMBL/GenBank/DDBJ whole genome shotgun (WGS) entry which is preliminary data.</text>
</comment>
<evidence type="ECO:0008006" key="3">
    <source>
        <dbReference type="Google" id="ProtNLM"/>
    </source>
</evidence>
<gene>
    <name evidence="1" type="ORF">Tco_0922647</name>
</gene>